<evidence type="ECO:0000256" key="1">
    <source>
        <dbReference type="ARBA" id="ARBA00004651"/>
    </source>
</evidence>
<protein>
    <submittedName>
        <fullName evidence="11">Mechanosensitive ion channel family protein</fullName>
    </submittedName>
</protein>
<evidence type="ECO:0000256" key="7">
    <source>
        <dbReference type="SAM" id="Phobius"/>
    </source>
</evidence>
<dbReference type="InterPro" id="IPR011066">
    <property type="entry name" value="MscS_channel_C_sf"/>
</dbReference>
<feature type="chain" id="PRO_5035268741" evidence="8">
    <location>
        <begin position="23"/>
        <end position="574"/>
    </location>
</feature>
<dbReference type="InterPro" id="IPR010920">
    <property type="entry name" value="LSM_dom_sf"/>
</dbReference>
<evidence type="ECO:0000256" key="4">
    <source>
        <dbReference type="ARBA" id="ARBA00022692"/>
    </source>
</evidence>
<keyword evidence="6 7" id="KW-0472">Membrane</keyword>
<feature type="transmembrane region" description="Helical" evidence="7">
    <location>
        <begin position="300"/>
        <end position="325"/>
    </location>
</feature>
<comment type="similarity">
    <text evidence="2">Belongs to the MscS (TC 1.A.23) family.</text>
</comment>
<dbReference type="Gene3D" id="3.30.70.100">
    <property type="match status" value="1"/>
</dbReference>
<dbReference type="InterPro" id="IPR045275">
    <property type="entry name" value="MscS_archaea/bacteria_type"/>
</dbReference>
<sequence>MKNIYTCLFIVLTLCLTTPNLAVGKQYPLEAADTSSPQATLKSFQALFLNARPILDKIATSGFSPETVSALQDRRNRAIHCIDLSKVGKRLRDDAGPEAVILLAEILARIELPPFEAVPDAQAMKSEGVSLWKIPHTDITIGQVKEGPRQGEYLFTPETIAQLKEFFAKVRHLPYLPDSALKKIGPAGGLYDYYSASPRGLIPMSVIMALPSWARTVYSDHPLWQWIGMVLTVLIGFLLIVFIHVLIRKWTKGRSEAGKKGIGFTRLILPASAAVIVQLIGYIIDEQIGMSGEVYQVAEVLAWVLSLAFIVWFTVACGGVVANIINSSPKIDPKGVYAGLTKVICYLFALAVAAVIIFKGLIGLGVSLLPLLTGLGVGGFALALAARPTLENLIGGLMILADKPFKVGQRIKVKDHDGIVQRLGMRSTQIRLLSGPQVKIPNEEMARVEIENVSLRPNLRRRASLTIEYDTPIEKVEKAVAIVKDILKDHEGMNPKRPARVFFNDFNPDSLNISMMYWYHPAKLWKSKAFDEKVNLQIMREFEKEGIKFAYPTTTTYLVQEDGRPLYFTPVKDS</sequence>
<dbReference type="EMBL" id="JACNJD010000379">
    <property type="protein sequence ID" value="MBC8179376.1"/>
    <property type="molecule type" value="Genomic_DNA"/>
</dbReference>
<evidence type="ECO:0000313" key="12">
    <source>
        <dbReference type="Proteomes" id="UP000650524"/>
    </source>
</evidence>
<organism evidence="11 12">
    <name type="scientific">Candidatus Desulfacyla euxinica</name>
    <dbReference type="NCBI Taxonomy" id="2841693"/>
    <lineage>
        <taxon>Bacteria</taxon>
        <taxon>Deltaproteobacteria</taxon>
        <taxon>Candidatus Desulfacyla</taxon>
    </lineage>
</organism>
<dbReference type="SUPFAM" id="SSF82689">
    <property type="entry name" value="Mechanosensitive channel protein MscS (YggB), C-terminal domain"/>
    <property type="match status" value="1"/>
</dbReference>
<keyword evidence="5 7" id="KW-1133">Transmembrane helix</keyword>
<feature type="transmembrane region" description="Helical" evidence="7">
    <location>
        <begin position="267"/>
        <end position="284"/>
    </location>
</feature>
<dbReference type="InterPro" id="IPR006685">
    <property type="entry name" value="MscS_channel_2nd"/>
</dbReference>
<keyword evidence="3" id="KW-1003">Cell membrane</keyword>
<dbReference type="Gene3D" id="2.30.30.60">
    <property type="match status" value="1"/>
</dbReference>
<comment type="caution">
    <text evidence="11">The sequence shown here is derived from an EMBL/GenBank/DDBJ whole genome shotgun (WGS) entry which is preliminary data.</text>
</comment>
<accession>A0A8J6TAJ9</accession>
<dbReference type="InterPro" id="IPR049278">
    <property type="entry name" value="MS_channel_C"/>
</dbReference>
<evidence type="ECO:0000256" key="3">
    <source>
        <dbReference type="ARBA" id="ARBA00022475"/>
    </source>
</evidence>
<feature type="signal peptide" evidence="8">
    <location>
        <begin position="1"/>
        <end position="22"/>
    </location>
</feature>
<dbReference type="SUPFAM" id="SSF50182">
    <property type="entry name" value="Sm-like ribonucleoproteins"/>
    <property type="match status" value="1"/>
</dbReference>
<name>A0A8J6TAJ9_9DELT</name>
<evidence type="ECO:0000256" key="5">
    <source>
        <dbReference type="ARBA" id="ARBA00022989"/>
    </source>
</evidence>
<evidence type="ECO:0000259" key="10">
    <source>
        <dbReference type="Pfam" id="PF21082"/>
    </source>
</evidence>
<dbReference type="GO" id="GO:0005886">
    <property type="term" value="C:plasma membrane"/>
    <property type="evidence" value="ECO:0007669"/>
    <property type="project" value="UniProtKB-SubCell"/>
</dbReference>
<evidence type="ECO:0000259" key="9">
    <source>
        <dbReference type="Pfam" id="PF00924"/>
    </source>
</evidence>
<dbReference type="InterPro" id="IPR023408">
    <property type="entry name" value="MscS_beta-dom_sf"/>
</dbReference>
<feature type="domain" description="Mechanosensitive ion channel MscS C-terminal" evidence="10">
    <location>
        <begin position="464"/>
        <end position="549"/>
    </location>
</feature>
<dbReference type="GO" id="GO:0008381">
    <property type="term" value="F:mechanosensitive monoatomic ion channel activity"/>
    <property type="evidence" value="ECO:0007669"/>
    <property type="project" value="InterPro"/>
</dbReference>
<evidence type="ECO:0000256" key="8">
    <source>
        <dbReference type="SAM" id="SignalP"/>
    </source>
</evidence>
<evidence type="ECO:0000313" key="11">
    <source>
        <dbReference type="EMBL" id="MBC8179376.1"/>
    </source>
</evidence>
<feature type="transmembrane region" description="Helical" evidence="7">
    <location>
        <begin position="364"/>
        <end position="385"/>
    </location>
</feature>
<evidence type="ECO:0000256" key="6">
    <source>
        <dbReference type="ARBA" id="ARBA00023136"/>
    </source>
</evidence>
<dbReference type="Gene3D" id="1.10.287.1260">
    <property type="match status" value="1"/>
</dbReference>
<reference evidence="11 12" key="1">
    <citation type="submission" date="2020-08" db="EMBL/GenBank/DDBJ databases">
        <title>Bridging the membrane lipid divide: bacteria of the FCB group superphylum have the potential to synthesize archaeal ether lipids.</title>
        <authorList>
            <person name="Villanueva L."/>
            <person name="Von Meijenfeldt F.A.B."/>
            <person name="Westbye A.B."/>
            <person name="Yadav S."/>
            <person name="Hopmans E.C."/>
            <person name="Dutilh B.E."/>
            <person name="Sinninghe Damste J.S."/>
        </authorList>
    </citation>
    <scope>NUCLEOTIDE SEQUENCE [LARGE SCALE GENOMIC DNA]</scope>
    <source>
        <strain evidence="11">NIOZ-UU27</strain>
    </source>
</reference>
<keyword evidence="4 7" id="KW-0812">Transmembrane</keyword>
<evidence type="ECO:0000256" key="2">
    <source>
        <dbReference type="ARBA" id="ARBA00008017"/>
    </source>
</evidence>
<feature type="domain" description="Mechanosensitive ion channel MscS" evidence="9">
    <location>
        <begin position="390"/>
        <end position="454"/>
    </location>
</feature>
<proteinExistence type="inferred from homology"/>
<keyword evidence="8" id="KW-0732">Signal</keyword>
<comment type="subcellular location">
    <subcellularLocation>
        <location evidence="1">Cell membrane</location>
        <topology evidence="1">Multi-pass membrane protein</topology>
    </subcellularLocation>
</comment>
<dbReference type="Pfam" id="PF00924">
    <property type="entry name" value="MS_channel_2nd"/>
    <property type="match status" value="1"/>
</dbReference>
<feature type="transmembrane region" description="Helical" evidence="7">
    <location>
        <begin position="337"/>
        <end position="358"/>
    </location>
</feature>
<dbReference type="PANTHER" id="PTHR30221:SF1">
    <property type="entry name" value="SMALL-CONDUCTANCE MECHANOSENSITIVE CHANNEL"/>
    <property type="match status" value="1"/>
</dbReference>
<dbReference type="Pfam" id="PF21082">
    <property type="entry name" value="MS_channel_3rd"/>
    <property type="match status" value="1"/>
</dbReference>
<gene>
    <name evidence="11" type="ORF">H8E19_18380</name>
</gene>
<feature type="transmembrane region" description="Helical" evidence="7">
    <location>
        <begin position="223"/>
        <end position="247"/>
    </location>
</feature>
<dbReference type="AlphaFoldDB" id="A0A8J6TAJ9"/>
<dbReference type="PANTHER" id="PTHR30221">
    <property type="entry name" value="SMALL-CONDUCTANCE MECHANOSENSITIVE CHANNEL"/>
    <property type="match status" value="1"/>
</dbReference>
<dbReference type="Proteomes" id="UP000650524">
    <property type="component" value="Unassembled WGS sequence"/>
</dbReference>